<proteinExistence type="inferred from homology"/>
<evidence type="ECO:0000259" key="12">
    <source>
        <dbReference type="PROSITE" id="PS51195"/>
    </source>
</evidence>
<dbReference type="PROSITE" id="PS00039">
    <property type="entry name" value="DEAD_ATP_HELICASE"/>
    <property type="match status" value="1"/>
</dbReference>
<dbReference type="InterPro" id="IPR027417">
    <property type="entry name" value="P-loop_NTPase"/>
</dbReference>
<dbReference type="SMART" id="SM00490">
    <property type="entry name" value="HELICc"/>
    <property type="match status" value="1"/>
</dbReference>
<dbReference type="FunFam" id="3.40.50.300:FF:000079">
    <property type="entry name" value="probable ATP-dependent RNA helicase DDX17"/>
    <property type="match status" value="1"/>
</dbReference>
<dbReference type="GO" id="GO:0005737">
    <property type="term" value="C:cytoplasm"/>
    <property type="evidence" value="ECO:0000318"/>
    <property type="project" value="GO_Central"/>
</dbReference>
<dbReference type="PROSITE" id="PS51192">
    <property type="entry name" value="HELICASE_ATP_BIND_1"/>
    <property type="match status" value="1"/>
</dbReference>
<dbReference type="InterPro" id="IPR014001">
    <property type="entry name" value="Helicase_ATP-bd"/>
</dbReference>
<evidence type="ECO:0000256" key="8">
    <source>
        <dbReference type="RuleBase" id="RU000492"/>
    </source>
</evidence>
<evidence type="ECO:0000313" key="14">
    <source>
        <dbReference type="Proteomes" id="UP000036987"/>
    </source>
</evidence>
<evidence type="ECO:0000259" key="10">
    <source>
        <dbReference type="PROSITE" id="PS51192"/>
    </source>
</evidence>
<dbReference type="GO" id="GO:0005524">
    <property type="term" value="F:ATP binding"/>
    <property type="evidence" value="ECO:0007669"/>
    <property type="project" value="UniProtKB-KW"/>
</dbReference>
<dbReference type="OMA" id="MGQTANY"/>
<evidence type="ECO:0000256" key="4">
    <source>
        <dbReference type="ARBA" id="ARBA00022806"/>
    </source>
</evidence>
<dbReference type="InterPro" id="IPR000629">
    <property type="entry name" value="RNA-helicase_DEAD-box_CS"/>
</dbReference>
<keyword evidence="5 8" id="KW-0067">ATP-binding</keyword>
<dbReference type="GO" id="GO:0003729">
    <property type="term" value="F:mRNA binding"/>
    <property type="evidence" value="ECO:0000318"/>
    <property type="project" value="GO_Central"/>
</dbReference>
<dbReference type="PROSITE" id="PS51194">
    <property type="entry name" value="HELICASE_CTER"/>
    <property type="match status" value="1"/>
</dbReference>
<evidence type="ECO:0000256" key="7">
    <source>
        <dbReference type="PROSITE-ProRule" id="PRU00552"/>
    </source>
</evidence>
<feature type="region of interest" description="Disordered" evidence="9">
    <location>
        <begin position="151"/>
        <end position="189"/>
    </location>
</feature>
<protein>
    <recommendedName>
        <fullName evidence="1">RNA helicase</fullName>
        <ecNumber evidence="1">3.6.4.13</ecNumber>
    </recommendedName>
</protein>
<dbReference type="OrthoDB" id="196131at2759"/>
<dbReference type="CDD" id="cd18787">
    <property type="entry name" value="SF2_C_DEAD"/>
    <property type="match status" value="1"/>
</dbReference>
<evidence type="ECO:0000313" key="13">
    <source>
        <dbReference type="EMBL" id="KMZ59916.1"/>
    </source>
</evidence>
<feature type="domain" description="DEAD-box RNA helicase Q" evidence="12">
    <location>
        <begin position="248"/>
        <end position="276"/>
    </location>
</feature>
<keyword evidence="3 8" id="KW-0378">Hydrolase</keyword>
<feature type="domain" description="Helicase C-terminal" evidence="11">
    <location>
        <begin position="482"/>
        <end position="627"/>
    </location>
</feature>
<dbReference type="STRING" id="29655.A0A0K9NSY9"/>
<feature type="short sequence motif" description="Q motif" evidence="7">
    <location>
        <begin position="248"/>
        <end position="276"/>
    </location>
</feature>
<dbReference type="SMART" id="SM00487">
    <property type="entry name" value="DEXDc"/>
    <property type="match status" value="1"/>
</dbReference>
<dbReference type="FunFam" id="3.40.50.300:FF:000008">
    <property type="entry name" value="ATP-dependent RNA helicase RhlB"/>
    <property type="match status" value="1"/>
</dbReference>
<evidence type="ECO:0000256" key="2">
    <source>
        <dbReference type="ARBA" id="ARBA00022741"/>
    </source>
</evidence>
<comment type="similarity">
    <text evidence="8">Belongs to the DEAD box helicase family.</text>
</comment>
<dbReference type="PANTHER" id="PTHR47958">
    <property type="entry name" value="ATP-DEPENDENT RNA HELICASE DBP3"/>
    <property type="match status" value="1"/>
</dbReference>
<keyword evidence="6" id="KW-0694">RNA-binding</keyword>
<dbReference type="GO" id="GO:1990904">
    <property type="term" value="C:ribonucleoprotein complex"/>
    <property type="evidence" value="ECO:0000318"/>
    <property type="project" value="GO_Central"/>
</dbReference>
<dbReference type="Pfam" id="PF00270">
    <property type="entry name" value="DEAD"/>
    <property type="match status" value="1"/>
</dbReference>
<keyword evidence="2 8" id="KW-0547">Nucleotide-binding</keyword>
<evidence type="ECO:0000256" key="6">
    <source>
        <dbReference type="ARBA" id="ARBA00022884"/>
    </source>
</evidence>
<accession>A0A0K9NSY9</accession>
<evidence type="ECO:0000256" key="1">
    <source>
        <dbReference type="ARBA" id="ARBA00012552"/>
    </source>
</evidence>
<dbReference type="GO" id="GO:0016787">
    <property type="term" value="F:hydrolase activity"/>
    <property type="evidence" value="ECO:0007669"/>
    <property type="project" value="UniProtKB-KW"/>
</dbReference>
<sequence>MNTQYDLRNTDPITYHQRRSGFVPPTVAPPLPMTMRPNPTSVKADPGLGNTGRGGIHSFSSSIPPYGFAYPGGSDSVAMRGIGGKNFDITDGSVFNSRRDGGREFDVGRGGGGGTSSVLNRGYRGRNHGFGGGGGRGFVVGRGVGGRGREFHGGTGEVLGHGDRGRNQGFGNRGDGGHGRGRVSNGKSRDDLDNIILHRQDFHNLPPFQKNFYVEHPAVQALSEQEIMVYRRSREITVEGINVPKPLRFFHEANFPDTCLHLMARCGFVEPTPIQAQGWPMALKGRDLIGIAETGSGKTLAYLLPALVHVNAQPRIAFGDGPIVLVLAPTRELAVQIKEEEVKFGSQINIRSTCVYGGAPKGPQIRDLKRGVEIIIATPGRLIDMLEARHTNLRRVTYLVLDEADRMLDMGFEPQIRKIVSQIRPDRQTLYWSATWPREVESLARQFLQNPYKVMIGSAELKANQSIDQIVEVIAEHEKYPRLVKLLGELMDGNRILIFLETKKGCDQVTRQLRMNGWPALSIHGDKAQSERDWVLAEFKSGRTPIMTATDVAARGLDVKDIKCVVNYDFPGTLEDYVHRIGRTGRAGAKGTAFTFFTHSNSKSAGQLIKVLREAGQVVNPALTSMARTSFTTGRGSFGNFRSRGRERGYGNRAKISGSNSIPLGSKIPRHY</sequence>
<name>A0A0K9NSY9_ZOSMR</name>
<dbReference type="Proteomes" id="UP000036987">
    <property type="component" value="Unassembled WGS sequence"/>
</dbReference>
<feature type="region of interest" description="Disordered" evidence="9">
    <location>
        <begin position="635"/>
        <end position="672"/>
    </location>
</feature>
<dbReference type="SUPFAM" id="SSF52540">
    <property type="entry name" value="P-loop containing nucleoside triphosphate hydrolases"/>
    <property type="match status" value="1"/>
</dbReference>
<dbReference type="EC" id="3.6.4.13" evidence="1"/>
<reference evidence="14" key="1">
    <citation type="journal article" date="2016" name="Nature">
        <title>The genome of the seagrass Zostera marina reveals angiosperm adaptation to the sea.</title>
        <authorList>
            <person name="Olsen J.L."/>
            <person name="Rouze P."/>
            <person name="Verhelst B."/>
            <person name="Lin Y.-C."/>
            <person name="Bayer T."/>
            <person name="Collen J."/>
            <person name="Dattolo E."/>
            <person name="De Paoli E."/>
            <person name="Dittami S."/>
            <person name="Maumus F."/>
            <person name="Michel G."/>
            <person name="Kersting A."/>
            <person name="Lauritano C."/>
            <person name="Lohaus R."/>
            <person name="Toepel M."/>
            <person name="Tonon T."/>
            <person name="Vanneste K."/>
            <person name="Amirebrahimi M."/>
            <person name="Brakel J."/>
            <person name="Bostroem C."/>
            <person name="Chovatia M."/>
            <person name="Grimwood J."/>
            <person name="Jenkins J.W."/>
            <person name="Jueterbock A."/>
            <person name="Mraz A."/>
            <person name="Stam W.T."/>
            <person name="Tice H."/>
            <person name="Bornberg-Bauer E."/>
            <person name="Green P.J."/>
            <person name="Pearson G.A."/>
            <person name="Procaccini G."/>
            <person name="Duarte C.M."/>
            <person name="Schmutz J."/>
            <person name="Reusch T.B.H."/>
            <person name="Van de Peer Y."/>
        </authorList>
    </citation>
    <scope>NUCLEOTIDE SEQUENCE [LARGE SCALE GENOMIC DNA]</scope>
    <source>
        <strain evidence="14">cv. Finnish</strain>
    </source>
</reference>
<organism evidence="13 14">
    <name type="scientific">Zostera marina</name>
    <name type="common">Eelgrass</name>
    <dbReference type="NCBI Taxonomy" id="29655"/>
    <lineage>
        <taxon>Eukaryota</taxon>
        <taxon>Viridiplantae</taxon>
        <taxon>Streptophyta</taxon>
        <taxon>Embryophyta</taxon>
        <taxon>Tracheophyta</taxon>
        <taxon>Spermatophyta</taxon>
        <taxon>Magnoliopsida</taxon>
        <taxon>Liliopsida</taxon>
        <taxon>Zosteraceae</taxon>
        <taxon>Zostera</taxon>
    </lineage>
</organism>
<feature type="domain" description="Helicase ATP-binding" evidence="10">
    <location>
        <begin position="279"/>
        <end position="454"/>
    </location>
</feature>
<dbReference type="PROSITE" id="PS51195">
    <property type="entry name" value="Q_MOTIF"/>
    <property type="match status" value="1"/>
</dbReference>
<dbReference type="Gene3D" id="3.40.50.300">
    <property type="entry name" value="P-loop containing nucleotide triphosphate hydrolases"/>
    <property type="match status" value="2"/>
</dbReference>
<comment type="caution">
    <text evidence="13">The sequence shown here is derived from an EMBL/GenBank/DDBJ whole genome shotgun (WGS) entry which is preliminary data.</text>
</comment>
<dbReference type="InterPro" id="IPR001650">
    <property type="entry name" value="Helicase_C-like"/>
</dbReference>
<dbReference type="Pfam" id="PF00271">
    <property type="entry name" value="Helicase_C"/>
    <property type="match status" value="1"/>
</dbReference>
<gene>
    <name evidence="13" type="ORF">ZOSMA_63G00280</name>
</gene>
<keyword evidence="14" id="KW-1185">Reference proteome</keyword>
<dbReference type="InterPro" id="IPR011545">
    <property type="entry name" value="DEAD/DEAH_box_helicase_dom"/>
</dbReference>
<dbReference type="EMBL" id="LFYR01001699">
    <property type="protein sequence ID" value="KMZ59916.1"/>
    <property type="molecule type" value="Genomic_DNA"/>
</dbReference>
<evidence type="ECO:0000256" key="9">
    <source>
        <dbReference type="SAM" id="MobiDB-lite"/>
    </source>
</evidence>
<dbReference type="GO" id="GO:0005634">
    <property type="term" value="C:nucleus"/>
    <property type="evidence" value="ECO:0000318"/>
    <property type="project" value="GO_Central"/>
</dbReference>
<dbReference type="CDD" id="cd17966">
    <property type="entry name" value="DEADc_DDX5_DDX17"/>
    <property type="match status" value="1"/>
</dbReference>
<evidence type="ECO:0000256" key="5">
    <source>
        <dbReference type="ARBA" id="ARBA00022840"/>
    </source>
</evidence>
<dbReference type="GO" id="GO:0003724">
    <property type="term" value="F:RNA helicase activity"/>
    <property type="evidence" value="ECO:0000318"/>
    <property type="project" value="GO_Central"/>
</dbReference>
<evidence type="ECO:0000259" key="11">
    <source>
        <dbReference type="PROSITE" id="PS51194"/>
    </source>
</evidence>
<keyword evidence="4 8" id="KW-0347">Helicase</keyword>
<dbReference type="InterPro" id="IPR014014">
    <property type="entry name" value="RNA_helicase_DEAD_Q_motif"/>
</dbReference>
<dbReference type="AlphaFoldDB" id="A0A0K9NSY9"/>
<evidence type="ECO:0000256" key="3">
    <source>
        <dbReference type="ARBA" id="ARBA00022801"/>
    </source>
</evidence>